<gene>
    <name evidence="4" type="ORF">DZG00_11355</name>
</gene>
<protein>
    <submittedName>
        <fullName evidence="4">Universal stress protein</fullName>
    </submittedName>
</protein>
<evidence type="ECO:0000259" key="3">
    <source>
        <dbReference type="Pfam" id="PF00582"/>
    </source>
</evidence>
<accession>A0A399T567</accession>
<dbReference type="Proteomes" id="UP000266484">
    <property type="component" value="Unassembled WGS sequence"/>
</dbReference>
<evidence type="ECO:0000313" key="4">
    <source>
        <dbReference type="EMBL" id="RIJ50259.1"/>
    </source>
</evidence>
<dbReference type="InterPro" id="IPR006015">
    <property type="entry name" value="Universal_stress_UspA"/>
</dbReference>
<dbReference type="InterPro" id="IPR014729">
    <property type="entry name" value="Rossmann-like_a/b/a_fold"/>
</dbReference>
<feature type="domain" description="UspA" evidence="3">
    <location>
        <begin position="94"/>
        <end position="225"/>
    </location>
</feature>
<comment type="similarity">
    <text evidence="1">Belongs to the universal stress protein A family.</text>
</comment>
<dbReference type="Pfam" id="PF00582">
    <property type="entry name" value="Usp"/>
    <property type="match status" value="1"/>
</dbReference>
<dbReference type="PRINTS" id="PR01438">
    <property type="entry name" value="UNVRSLSTRESS"/>
</dbReference>
<dbReference type="SUPFAM" id="SSF52402">
    <property type="entry name" value="Adenine nucleotide alpha hydrolases-like"/>
    <property type="match status" value="1"/>
</dbReference>
<sequence>MSARTPASSRVSPERERIAVIAASATALEHHAASSTREHLARLAAESYDAIVAPGITIHEYLRNLVVHRVRGRLEEERAQAEAARPELPEKDTRPLVVGFDGSPASGSALDRALLIAGSLGATVRVVAAWHHPVSSGRFPLSGDPGADARRLLEDTLAARFGAEPPTWITAAAVEGLPARVLIAESRDAQMLVVGSRGHGGFAGLLLGSVSAACAERAECPVLVMHAPRVEHEDPVSAGAEALGDGSRASDAPAWVGA</sequence>
<comment type="caution">
    <text evidence="4">The sequence shown here is derived from an EMBL/GenBank/DDBJ whole genome shotgun (WGS) entry which is preliminary data.</text>
</comment>
<name>A0A399T567_9MICO</name>
<dbReference type="EMBL" id="QWGT01000179">
    <property type="protein sequence ID" value="RIJ50259.1"/>
    <property type="molecule type" value="Genomic_DNA"/>
</dbReference>
<dbReference type="PANTHER" id="PTHR46268:SF6">
    <property type="entry name" value="UNIVERSAL STRESS PROTEIN UP12"/>
    <property type="match status" value="1"/>
</dbReference>
<keyword evidence="5" id="KW-1185">Reference proteome</keyword>
<dbReference type="PANTHER" id="PTHR46268">
    <property type="entry name" value="STRESS RESPONSE PROTEIN NHAX"/>
    <property type="match status" value="1"/>
</dbReference>
<dbReference type="RefSeq" id="WP_119455636.1">
    <property type="nucleotide sequence ID" value="NZ_QWGT01000179.1"/>
</dbReference>
<reference evidence="4 5" key="1">
    <citation type="submission" date="2018-08" db="EMBL/GenBank/DDBJ databases">
        <title>Genome Sequence of Clavibacter michiganensis Subspecies type strains, and the Atypical Peach-Colored Strains Isolated from Tomato.</title>
        <authorList>
            <person name="Osdaghi E."/>
            <person name="Portier P."/>
            <person name="Briand M."/>
            <person name="Jacques M.-A."/>
        </authorList>
    </citation>
    <scope>NUCLEOTIDE SEQUENCE [LARGE SCALE GENOMIC DNA]</scope>
    <source>
        <strain evidence="4 5">CFBP 8615</strain>
    </source>
</reference>
<organism evidence="4 5">
    <name type="scientific">Clavibacter lycopersici</name>
    <dbReference type="NCBI Taxonomy" id="2301718"/>
    <lineage>
        <taxon>Bacteria</taxon>
        <taxon>Bacillati</taxon>
        <taxon>Actinomycetota</taxon>
        <taxon>Actinomycetes</taxon>
        <taxon>Micrococcales</taxon>
        <taxon>Microbacteriaceae</taxon>
        <taxon>Clavibacter</taxon>
    </lineage>
</organism>
<dbReference type="AlphaFoldDB" id="A0A399T567"/>
<dbReference type="Gene3D" id="3.40.50.620">
    <property type="entry name" value="HUPs"/>
    <property type="match status" value="1"/>
</dbReference>
<proteinExistence type="inferred from homology"/>
<dbReference type="InterPro" id="IPR006016">
    <property type="entry name" value="UspA"/>
</dbReference>
<evidence type="ECO:0000256" key="1">
    <source>
        <dbReference type="ARBA" id="ARBA00008791"/>
    </source>
</evidence>
<evidence type="ECO:0000313" key="5">
    <source>
        <dbReference type="Proteomes" id="UP000266484"/>
    </source>
</evidence>
<evidence type="ECO:0000256" key="2">
    <source>
        <dbReference type="SAM" id="MobiDB-lite"/>
    </source>
</evidence>
<feature type="region of interest" description="Disordered" evidence="2">
    <location>
        <begin position="235"/>
        <end position="258"/>
    </location>
</feature>